<organism evidence="1 2">
    <name type="scientific">Paraburkholderia youngii</name>
    <dbReference type="NCBI Taxonomy" id="2782701"/>
    <lineage>
        <taxon>Bacteria</taxon>
        <taxon>Pseudomonadati</taxon>
        <taxon>Pseudomonadota</taxon>
        <taxon>Betaproteobacteria</taxon>
        <taxon>Burkholderiales</taxon>
        <taxon>Burkholderiaceae</taxon>
        <taxon>Paraburkholderia</taxon>
    </lineage>
</organism>
<evidence type="ECO:0000313" key="1">
    <source>
        <dbReference type="EMBL" id="MBB5402692.1"/>
    </source>
</evidence>
<dbReference type="EMBL" id="JACHDE010000009">
    <property type="protein sequence ID" value="MBB5402692.1"/>
    <property type="molecule type" value="Genomic_DNA"/>
</dbReference>
<proteinExistence type="predicted"/>
<name>A0A7W8P7B3_9BURK</name>
<protein>
    <submittedName>
        <fullName evidence="1">Uncharacterized protein</fullName>
    </submittedName>
</protein>
<evidence type="ECO:0000313" key="2">
    <source>
        <dbReference type="Proteomes" id="UP000592820"/>
    </source>
</evidence>
<dbReference type="AlphaFoldDB" id="A0A7W8P7B3"/>
<reference evidence="1 2" key="1">
    <citation type="submission" date="2020-08" db="EMBL/GenBank/DDBJ databases">
        <title>Genomic Encyclopedia of Type Strains, Phase IV (KMG-V): Genome sequencing to study the core and pangenomes of soil and plant-associated prokaryotes.</title>
        <authorList>
            <person name="Whitman W."/>
        </authorList>
    </citation>
    <scope>NUCLEOTIDE SEQUENCE [LARGE SCALE GENOMIC DNA]</scope>
    <source>
        <strain evidence="1 2">JPY162</strain>
    </source>
</reference>
<sequence>MRAVEYRAHGPLAGLPFDRSGDAHEVVAYRDEQGARRAGFVGEAVNFAIVEVQQRGPVQQPRRHHTEDVDTA</sequence>
<gene>
    <name evidence="1" type="ORF">HDG41_004778</name>
</gene>
<comment type="caution">
    <text evidence="1">The sequence shown here is derived from an EMBL/GenBank/DDBJ whole genome shotgun (WGS) entry which is preliminary data.</text>
</comment>
<dbReference type="Proteomes" id="UP000592820">
    <property type="component" value="Unassembled WGS sequence"/>
</dbReference>
<accession>A0A7W8P7B3</accession>